<keyword evidence="2" id="KW-1185">Reference proteome</keyword>
<gene>
    <name evidence="1" type="ORF">NHX12_029967</name>
</gene>
<accession>A0A9Q0EAU8</accession>
<evidence type="ECO:0000313" key="1">
    <source>
        <dbReference type="EMBL" id="KAJ3602208.1"/>
    </source>
</evidence>
<reference evidence="1" key="1">
    <citation type="submission" date="2022-07" db="EMBL/GenBank/DDBJ databases">
        <title>Chromosome-level genome of Muraenolepis orangiensis.</title>
        <authorList>
            <person name="Kim J."/>
        </authorList>
    </citation>
    <scope>NUCLEOTIDE SEQUENCE</scope>
    <source>
        <strain evidence="1">KU_S4_2022</strain>
        <tissue evidence="1">Muscle</tissue>
    </source>
</reference>
<organism evidence="1 2">
    <name type="scientific">Muraenolepis orangiensis</name>
    <name type="common">Patagonian moray cod</name>
    <dbReference type="NCBI Taxonomy" id="630683"/>
    <lineage>
        <taxon>Eukaryota</taxon>
        <taxon>Metazoa</taxon>
        <taxon>Chordata</taxon>
        <taxon>Craniata</taxon>
        <taxon>Vertebrata</taxon>
        <taxon>Euteleostomi</taxon>
        <taxon>Actinopterygii</taxon>
        <taxon>Neopterygii</taxon>
        <taxon>Teleostei</taxon>
        <taxon>Neoteleostei</taxon>
        <taxon>Acanthomorphata</taxon>
        <taxon>Zeiogadaria</taxon>
        <taxon>Gadariae</taxon>
        <taxon>Gadiformes</taxon>
        <taxon>Muraenolepidoidei</taxon>
        <taxon>Muraenolepididae</taxon>
        <taxon>Muraenolepis</taxon>
    </lineage>
</organism>
<dbReference type="Proteomes" id="UP001148018">
    <property type="component" value="Unassembled WGS sequence"/>
</dbReference>
<sequence length="72" mass="8383">MTPLPPLGFNYKMKGRVHLKMTGEDVGRSAPRMERGETQEPALGYGAVDRGCRRKKHWRWRQRGEARDRGMQ</sequence>
<protein>
    <submittedName>
        <fullName evidence="1">Uncharacterized protein</fullName>
    </submittedName>
</protein>
<dbReference type="EMBL" id="JANIIK010000046">
    <property type="protein sequence ID" value="KAJ3602208.1"/>
    <property type="molecule type" value="Genomic_DNA"/>
</dbReference>
<dbReference type="AlphaFoldDB" id="A0A9Q0EAU8"/>
<name>A0A9Q0EAU8_9TELE</name>
<comment type="caution">
    <text evidence="1">The sequence shown here is derived from an EMBL/GenBank/DDBJ whole genome shotgun (WGS) entry which is preliminary data.</text>
</comment>
<proteinExistence type="predicted"/>
<evidence type="ECO:0000313" key="2">
    <source>
        <dbReference type="Proteomes" id="UP001148018"/>
    </source>
</evidence>